<dbReference type="RefSeq" id="WP_105351650.1">
    <property type="nucleotide sequence ID" value="NZ_PUIB01000006.1"/>
</dbReference>
<organism evidence="1 2">
    <name type="scientific">Blastopirellula marina</name>
    <dbReference type="NCBI Taxonomy" id="124"/>
    <lineage>
        <taxon>Bacteria</taxon>
        <taxon>Pseudomonadati</taxon>
        <taxon>Planctomycetota</taxon>
        <taxon>Planctomycetia</taxon>
        <taxon>Pirellulales</taxon>
        <taxon>Pirellulaceae</taxon>
        <taxon>Blastopirellula</taxon>
    </lineage>
</organism>
<dbReference type="OrthoDB" id="289014at2"/>
<accession>A0A2S8GAB2</accession>
<evidence type="ECO:0000313" key="2">
    <source>
        <dbReference type="Proteomes" id="UP000239388"/>
    </source>
</evidence>
<evidence type="ECO:0008006" key="3">
    <source>
        <dbReference type="Google" id="ProtNLM"/>
    </source>
</evidence>
<gene>
    <name evidence="1" type="ORF">C5Y98_03410</name>
</gene>
<protein>
    <recommendedName>
        <fullName evidence="3">Carboxypeptidase regulatory-like domain-containing protein</fullName>
    </recommendedName>
</protein>
<dbReference type="EMBL" id="PUIB01000006">
    <property type="protein sequence ID" value="PQO41024.1"/>
    <property type="molecule type" value="Genomic_DNA"/>
</dbReference>
<reference evidence="1 2" key="1">
    <citation type="submission" date="2018-02" db="EMBL/GenBank/DDBJ databases">
        <title>Comparative genomes isolates from brazilian mangrove.</title>
        <authorList>
            <person name="Araujo J.E."/>
            <person name="Taketani R.G."/>
            <person name="Silva M.C.P."/>
            <person name="Loureco M.V."/>
            <person name="Andreote F.D."/>
        </authorList>
    </citation>
    <scope>NUCLEOTIDE SEQUENCE [LARGE SCALE GENOMIC DNA]</scope>
    <source>
        <strain evidence="1 2">NAP PRIS-MGV</strain>
    </source>
</reference>
<comment type="caution">
    <text evidence="1">The sequence shown here is derived from an EMBL/GenBank/DDBJ whole genome shotgun (WGS) entry which is preliminary data.</text>
</comment>
<name>A0A2S8GAB2_9BACT</name>
<proteinExistence type="predicted"/>
<sequence length="136" mass="14290">MSVAACSKSTLLDGASKTIVSVTLDGEPVEGAAVVFSPIDSGRSATGITDVQGHVEMGTVMPGDGVLPGQYLVTVTKSIDDPKSKIEESEEAPTGRYYSIPQLYLVPKKYLDPKSSGLTATIEKGETNTVQLDLKN</sequence>
<evidence type="ECO:0000313" key="1">
    <source>
        <dbReference type="EMBL" id="PQO41024.1"/>
    </source>
</evidence>
<dbReference type="AlphaFoldDB" id="A0A2S8GAB2"/>
<dbReference type="Proteomes" id="UP000239388">
    <property type="component" value="Unassembled WGS sequence"/>
</dbReference>